<evidence type="ECO:0000313" key="1">
    <source>
        <dbReference type="EMBL" id="CUS20903.1"/>
    </source>
</evidence>
<accession>A0A0P1KN55</accession>
<dbReference type="EMBL" id="LN890542">
    <property type="protein sequence ID" value="CUS20903.1"/>
    <property type="molecule type" value="Genomic_DNA"/>
</dbReference>
<evidence type="ECO:0000313" key="2">
    <source>
        <dbReference type="Proteomes" id="UP000236544"/>
    </source>
</evidence>
<dbReference type="Proteomes" id="UP000236544">
    <property type="component" value="Unassembled WGS sequence"/>
</dbReference>
<dbReference type="OrthoDB" id="3981230at2759"/>
<proteinExistence type="predicted"/>
<keyword evidence="2" id="KW-1185">Reference proteome</keyword>
<reference evidence="2" key="1">
    <citation type="submission" date="2015-10" db="EMBL/GenBank/DDBJ databases">
        <authorList>
            <person name="Devillers H."/>
        </authorList>
    </citation>
    <scope>NUCLEOTIDE SEQUENCE [LARGE SCALE GENOMIC DNA]</scope>
</reference>
<sequence>MQALTSTPTKQINNNEAAFGLVHNTRMARLTPRAQVVEEALAAPPLRLGSKSGYRFPARSVESPSKPSRARRRRPVAVAFANGNYQMTALTKDVPDLNSDEDTLSDDSCASGNSIISPSASLSVTPPDACAFENQDSHSPPSLKDFLLSSALMHSSLLNDGALHDGPEGHPEANTTDILPLFRTHSKKQTPVGPKSLPHRHRRERVLKSILKRPSSPDFLNFVVTATNGSLVDATIFATEINSCSNKVPLPTTVWEKVTIPVNVEIRDKFKKSRAQLIGGYYDDCGTAEDGQPQEGPSDIKDAAVIRGYECSFTGAKADNVNEESLGMEAGKSLRWAHKA</sequence>
<organism evidence="1 2">
    <name type="scientific">Lachancea quebecensis</name>
    <dbReference type="NCBI Taxonomy" id="1654605"/>
    <lineage>
        <taxon>Eukaryota</taxon>
        <taxon>Fungi</taxon>
        <taxon>Dikarya</taxon>
        <taxon>Ascomycota</taxon>
        <taxon>Saccharomycotina</taxon>
        <taxon>Saccharomycetes</taxon>
        <taxon>Saccharomycetales</taxon>
        <taxon>Saccharomycetaceae</taxon>
        <taxon>Lachancea</taxon>
    </lineage>
</organism>
<name>A0A0P1KN55_9SACH</name>
<gene>
    <name evidence="1" type="ORF">LAQU0_S02e00980g</name>
</gene>
<dbReference type="AlphaFoldDB" id="A0A0P1KN55"/>
<protein>
    <submittedName>
        <fullName evidence="1">LAQU0S02e00980g1_1</fullName>
    </submittedName>
</protein>